<dbReference type="Gene3D" id="3.10.450.50">
    <property type="match status" value="1"/>
</dbReference>
<keyword evidence="2" id="KW-1185">Reference proteome</keyword>
<sequence length="152" mass="16404">MSSPVGRNDIVVGAGADPAGADTIVELLTLGLSAWTERDADRRRKILADCCAPDVVYVSPLGAATGLDQFTDLIGEVQRGYPGYRPVRTTAIDLHHRNARLEWAFRDSAGRTTLTGLDILVFSDEPLIVAMTAFFGPTPPIRYTYGSVGLPR</sequence>
<dbReference type="HOGENOM" id="CLU_125060_0_1_11"/>
<name>E3IZU2_PSEI1</name>
<dbReference type="OrthoDB" id="9808719at2"/>
<evidence type="ECO:0000313" key="2">
    <source>
        <dbReference type="Proteomes" id="UP000002484"/>
    </source>
</evidence>
<dbReference type="STRING" id="298654.FraEuI1c_7170"/>
<accession>E3IZU2</accession>
<dbReference type="RefSeq" id="WP_013428244.1">
    <property type="nucleotide sequence ID" value="NC_014666.1"/>
</dbReference>
<dbReference type="EMBL" id="CP002299">
    <property type="protein sequence ID" value="ADP85134.1"/>
    <property type="molecule type" value="Genomic_DNA"/>
</dbReference>
<reference evidence="1 2" key="1">
    <citation type="submission" date="2010-10" db="EMBL/GenBank/DDBJ databases">
        <title>Complete sequence of Frankia sp. EuI1c.</title>
        <authorList>
            <consortium name="US DOE Joint Genome Institute"/>
            <person name="Lucas S."/>
            <person name="Copeland A."/>
            <person name="Lapidus A."/>
            <person name="Cheng J.-F."/>
            <person name="Bruce D."/>
            <person name="Goodwin L."/>
            <person name="Pitluck S."/>
            <person name="Chertkov O."/>
            <person name="Detter J.C."/>
            <person name="Han C."/>
            <person name="Tapia R."/>
            <person name="Land M."/>
            <person name="Hauser L."/>
            <person name="Jeffries C."/>
            <person name="Kyrpides N."/>
            <person name="Ivanova N."/>
            <person name="Mikhailova N."/>
            <person name="Beauchemin N."/>
            <person name="Sen A."/>
            <person name="Sur S.A."/>
            <person name="Gtari M."/>
            <person name="Wall L."/>
            <person name="Tisa L."/>
            <person name="Woyke T."/>
        </authorList>
    </citation>
    <scope>NUCLEOTIDE SEQUENCE [LARGE SCALE GENOMIC DNA]</scope>
    <source>
        <strain evidence="2">DSM 45817 / CECT 9037 / EuI1c</strain>
    </source>
</reference>
<protein>
    <submittedName>
        <fullName evidence="1">Uncharacterized protein</fullName>
    </submittedName>
</protein>
<gene>
    <name evidence="1" type="ordered locus">FraEuI1c_7170</name>
</gene>
<dbReference type="eggNOG" id="COG2329">
    <property type="taxonomic scope" value="Bacteria"/>
</dbReference>
<dbReference type="KEGG" id="fri:FraEuI1c_7170"/>
<evidence type="ECO:0000313" key="1">
    <source>
        <dbReference type="EMBL" id="ADP85134.1"/>
    </source>
</evidence>
<dbReference type="InParanoid" id="E3IZU2"/>
<dbReference type="Proteomes" id="UP000002484">
    <property type="component" value="Chromosome"/>
</dbReference>
<organism evidence="1 2">
    <name type="scientific">Pseudofrankia inefficax (strain DSM 45817 / CECT 9037 / DDB 130130 / EuI1c)</name>
    <name type="common">Frankia inefficax</name>
    <dbReference type="NCBI Taxonomy" id="298654"/>
    <lineage>
        <taxon>Bacteria</taxon>
        <taxon>Bacillati</taxon>
        <taxon>Actinomycetota</taxon>
        <taxon>Actinomycetes</taxon>
        <taxon>Frankiales</taxon>
        <taxon>Frankiaceae</taxon>
        <taxon>Pseudofrankia</taxon>
    </lineage>
</organism>
<dbReference type="SUPFAM" id="SSF54427">
    <property type="entry name" value="NTF2-like"/>
    <property type="match status" value="1"/>
</dbReference>
<dbReference type="InterPro" id="IPR032710">
    <property type="entry name" value="NTF2-like_dom_sf"/>
</dbReference>
<proteinExistence type="predicted"/>
<dbReference type="AlphaFoldDB" id="E3IZU2"/>